<dbReference type="GO" id="GO:0005524">
    <property type="term" value="F:ATP binding"/>
    <property type="evidence" value="ECO:0007669"/>
    <property type="project" value="UniProtKB-KW"/>
</dbReference>
<dbReference type="AlphaFoldDB" id="A0A6P0UIX5"/>
<keyword evidence="3" id="KW-0547">Nucleotide-binding</keyword>
<comment type="function">
    <text evidence="6">Catalyzes the adenylation by ATP of the carboxyl group of the C-terminal glycine of sulfur carrier protein MoaD.</text>
</comment>
<evidence type="ECO:0000256" key="2">
    <source>
        <dbReference type="ARBA" id="ARBA00022679"/>
    </source>
</evidence>
<keyword evidence="15" id="KW-1185">Reference proteome</keyword>
<dbReference type="EMBL" id="JAABOO010000001">
    <property type="protein sequence ID" value="NER11868.1"/>
    <property type="molecule type" value="Genomic_DNA"/>
</dbReference>
<evidence type="ECO:0000256" key="3">
    <source>
        <dbReference type="ARBA" id="ARBA00022741"/>
    </source>
</evidence>
<dbReference type="GO" id="GO:0004792">
    <property type="term" value="F:thiosulfate-cyanide sulfurtransferase activity"/>
    <property type="evidence" value="ECO:0007669"/>
    <property type="project" value="TreeGrafter"/>
</dbReference>
<evidence type="ECO:0000256" key="11">
    <source>
        <dbReference type="ARBA" id="ARBA00075328"/>
    </source>
</evidence>
<dbReference type="SUPFAM" id="SSF69572">
    <property type="entry name" value="Activating enzymes of the ubiquitin-like proteins"/>
    <property type="match status" value="1"/>
</dbReference>
<feature type="domain" description="Rhodanese" evidence="13">
    <location>
        <begin position="278"/>
        <end position="366"/>
    </location>
</feature>
<evidence type="ECO:0000256" key="7">
    <source>
        <dbReference type="ARBA" id="ARBA00063809"/>
    </source>
</evidence>
<dbReference type="RefSeq" id="WP_163604903.1">
    <property type="nucleotide sequence ID" value="NZ_JAABOO010000001.1"/>
</dbReference>
<accession>A0A6P0UIX5</accession>
<comment type="catalytic activity">
    <reaction evidence="5">
        <text>[molybdopterin-synthase sulfur-carrier protein]-C-terminal Gly-Gly + ATP + H(+) = [molybdopterin-synthase sulfur-carrier protein]-C-terminal Gly-Gly-AMP + diphosphate</text>
        <dbReference type="Rhea" id="RHEA:43616"/>
        <dbReference type="Rhea" id="RHEA-COMP:12159"/>
        <dbReference type="Rhea" id="RHEA-COMP:12202"/>
        <dbReference type="ChEBI" id="CHEBI:15378"/>
        <dbReference type="ChEBI" id="CHEBI:30616"/>
        <dbReference type="ChEBI" id="CHEBI:33019"/>
        <dbReference type="ChEBI" id="CHEBI:90618"/>
        <dbReference type="ChEBI" id="CHEBI:90778"/>
        <dbReference type="EC" id="2.7.7.80"/>
    </reaction>
</comment>
<dbReference type="GO" id="GO:0008146">
    <property type="term" value="F:sulfotransferase activity"/>
    <property type="evidence" value="ECO:0007669"/>
    <property type="project" value="TreeGrafter"/>
</dbReference>
<dbReference type="Proteomes" id="UP000468581">
    <property type="component" value="Unassembled WGS sequence"/>
</dbReference>
<comment type="subunit">
    <text evidence="7">Homodimer. Forms a stable heterotetrameric complex of 2 MoeB and 2 MoaD during adenylation of MoaD.</text>
</comment>
<evidence type="ECO:0000256" key="4">
    <source>
        <dbReference type="ARBA" id="ARBA00022840"/>
    </source>
</evidence>
<evidence type="ECO:0000256" key="6">
    <source>
        <dbReference type="ARBA" id="ARBA00055169"/>
    </source>
</evidence>
<sequence>MSNLNRYSRHILLPEIGHEGQQKISSASVLVIGAGGLGCPVLQYLAAAGVGRIGIIDFDVVEESNLQRQILYGTSALGKNKALAAKERLEDLNPLITINAYPEKLTVNNALQLFSEYDIVVDGTDNFSTRYLVNDACVITAKPLVYGSIFKFEGQVSVFNYNNGPSYRCLFPKPPKAGSVPSCSEIGVLGVLPGIIGSMQANEALKIILGNGDSLSGSLLLYNSLTAESNILKVKRVEAEIAKTVEMQESFTTIDYDLFCGIETAEEIEEISTHMALEKEEAVFLDVRETHEQPKIDDVSPVYITLGELENRMDSLDKEKEWIVFCQSGMRSKKAVELMNKNGFKNTASLKGGAIALTGELSRLAIKDQYKNG</sequence>
<evidence type="ECO:0000313" key="15">
    <source>
        <dbReference type="Proteomes" id="UP000468581"/>
    </source>
</evidence>
<evidence type="ECO:0000256" key="10">
    <source>
        <dbReference type="ARBA" id="ARBA00075110"/>
    </source>
</evidence>
<keyword evidence="2 14" id="KW-0808">Transferase</keyword>
<evidence type="ECO:0000313" key="14">
    <source>
        <dbReference type="EMBL" id="NER11868.1"/>
    </source>
</evidence>
<keyword evidence="4" id="KW-0067">ATP-binding</keyword>
<evidence type="ECO:0000256" key="12">
    <source>
        <dbReference type="ARBA" id="ARBA00078531"/>
    </source>
</evidence>
<dbReference type="InterPro" id="IPR035985">
    <property type="entry name" value="Ubiquitin-activating_enz"/>
</dbReference>
<dbReference type="InterPro" id="IPR036873">
    <property type="entry name" value="Rhodanese-like_dom_sf"/>
</dbReference>
<dbReference type="Gene3D" id="3.40.50.720">
    <property type="entry name" value="NAD(P)-binding Rossmann-like Domain"/>
    <property type="match status" value="1"/>
</dbReference>
<dbReference type="SMART" id="SM00450">
    <property type="entry name" value="RHOD"/>
    <property type="match status" value="1"/>
</dbReference>
<proteinExistence type="inferred from homology"/>
<dbReference type="CDD" id="cd00757">
    <property type="entry name" value="ThiF_MoeB_HesA_family"/>
    <property type="match status" value="1"/>
</dbReference>
<dbReference type="CDD" id="cd00158">
    <property type="entry name" value="RHOD"/>
    <property type="match status" value="1"/>
</dbReference>
<dbReference type="Pfam" id="PF00581">
    <property type="entry name" value="Rhodanese"/>
    <property type="match status" value="1"/>
</dbReference>
<keyword evidence="14" id="KW-0548">Nucleotidyltransferase</keyword>
<comment type="similarity">
    <text evidence="1">Belongs to the HesA/MoeB/ThiF family.</text>
</comment>
<dbReference type="PROSITE" id="PS50206">
    <property type="entry name" value="RHODANESE_3"/>
    <property type="match status" value="1"/>
</dbReference>
<organism evidence="14 15">
    <name type="scientific">Leptobacterium flavescens</name>
    <dbReference type="NCBI Taxonomy" id="472055"/>
    <lineage>
        <taxon>Bacteria</taxon>
        <taxon>Pseudomonadati</taxon>
        <taxon>Bacteroidota</taxon>
        <taxon>Flavobacteriia</taxon>
        <taxon>Flavobacteriales</taxon>
        <taxon>Flavobacteriaceae</taxon>
        <taxon>Leptobacterium</taxon>
    </lineage>
</organism>
<protein>
    <recommendedName>
        <fullName evidence="9">Molybdopterin-synthase adenylyltransferase</fullName>
        <ecNumber evidence="8">2.7.7.80</ecNumber>
    </recommendedName>
    <alternativeName>
        <fullName evidence="12">MoaD protein adenylase</fullName>
    </alternativeName>
    <alternativeName>
        <fullName evidence="10">Molybdopterin-converting factor subunit 1 adenylase</fullName>
    </alternativeName>
    <alternativeName>
        <fullName evidence="11">Sulfur carrier protein MoaD adenylyltransferase</fullName>
    </alternativeName>
</protein>
<gene>
    <name evidence="14" type="primary">moeB</name>
    <name evidence="14" type="ORF">GWK08_00295</name>
</gene>
<dbReference type="FunFam" id="3.40.50.720:FF:000033">
    <property type="entry name" value="Adenylyltransferase and sulfurtransferase MOCS3"/>
    <property type="match status" value="1"/>
</dbReference>
<dbReference type="EC" id="2.7.7.80" evidence="8"/>
<dbReference type="NCBIfam" id="NF004281">
    <property type="entry name" value="PRK05690.1"/>
    <property type="match status" value="1"/>
</dbReference>
<dbReference type="InterPro" id="IPR045886">
    <property type="entry name" value="ThiF/MoeB/HesA"/>
</dbReference>
<dbReference type="GO" id="GO:0005829">
    <property type="term" value="C:cytosol"/>
    <property type="evidence" value="ECO:0007669"/>
    <property type="project" value="TreeGrafter"/>
</dbReference>
<reference evidence="14 15" key="1">
    <citation type="submission" date="2020-01" db="EMBL/GenBank/DDBJ databases">
        <title>Leptobacterium flavescens.</title>
        <authorList>
            <person name="Wang G."/>
        </authorList>
    </citation>
    <scope>NUCLEOTIDE SEQUENCE [LARGE SCALE GENOMIC DNA]</scope>
    <source>
        <strain evidence="14 15">KCTC 22160</strain>
    </source>
</reference>
<comment type="caution">
    <text evidence="14">The sequence shown here is derived from an EMBL/GenBank/DDBJ whole genome shotgun (WGS) entry which is preliminary data.</text>
</comment>
<dbReference type="GO" id="GO:0008641">
    <property type="term" value="F:ubiquitin-like modifier activating enzyme activity"/>
    <property type="evidence" value="ECO:0007669"/>
    <property type="project" value="InterPro"/>
</dbReference>
<dbReference type="Gene3D" id="3.40.250.10">
    <property type="entry name" value="Rhodanese-like domain"/>
    <property type="match status" value="1"/>
</dbReference>
<dbReference type="InterPro" id="IPR001763">
    <property type="entry name" value="Rhodanese-like_dom"/>
</dbReference>
<evidence type="ECO:0000259" key="13">
    <source>
        <dbReference type="PROSITE" id="PS50206"/>
    </source>
</evidence>
<evidence type="ECO:0000256" key="5">
    <source>
        <dbReference type="ARBA" id="ARBA00052218"/>
    </source>
</evidence>
<dbReference type="PANTHER" id="PTHR10953">
    <property type="entry name" value="UBIQUITIN-ACTIVATING ENZYME E1"/>
    <property type="match status" value="1"/>
</dbReference>
<evidence type="ECO:0000256" key="9">
    <source>
        <dbReference type="ARBA" id="ARBA00073635"/>
    </source>
</evidence>
<dbReference type="GO" id="GO:0061605">
    <property type="term" value="F:molybdopterin-synthase adenylyltransferase activity"/>
    <property type="evidence" value="ECO:0007669"/>
    <property type="project" value="UniProtKB-EC"/>
</dbReference>
<dbReference type="InterPro" id="IPR000594">
    <property type="entry name" value="ThiF_NAD_FAD-bd"/>
</dbReference>
<evidence type="ECO:0000256" key="1">
    <source>
        <dbReference type="ARBA" id="ARBA00009919"/>
    </source>
</evidence>
<dbReference type="Pfam" id="PF00899">
    <property type="entry name" value="ThiF"/>
    <property type="match status" value="1"/>
</dbReference>
<name>A0A6P0UIX5_9FLAO</name>
<dbReference type="PANTHER" id="PTHR10953:SF102">
    <property type="entry name" value="ADENYLYLTRANSFERASE AND SULFURTRANSFERASE MOCS3"/>
    <property type="match status" value="1"/>
</dbReference>
<evidence type="ECO:0000256" key="8">
    <source>
        <dbReference type="ARBA" id="ARBA00066884"/>
    </source>
</evidence>